<dbReference type="SUPFAM" id="SSF47943">
    <property type="entry name" value="Retrovirus capsid protein, N-terminal core domain"/>
    <property type="match status" value="1"/>
</dbReference>
<gene>
    <name evidence="4" type="ORF">AAES_141002</name>
</gene>
<dbReference type="Gene3D" id="1.10.375.10">
    <property type="entry name" value="Human Immunodeficiency Virus Type 1 Capsid Protein"/>
    <property type="match status" value="1"/>
</dbReference>
<accession>A0A0Q3T634</accession>
<dbReference type="InterPro" id="IPR050195">
    <property type="entry name" value="Primate_lentivir_Gag_pol-like"/>
</dbReference>
<proteinExistence type="predicted"/>
<keyword evidence="5" id="KW-1185">Reference proteome</keyword>
<dbReference type="InterPro" id="IPR008919">
    <property type="entry name" value="Retrov_capsid_N"/>
</dbReference>
<dbReference type="Proteomes" id="UP000051836">
    <property type="component" value="Unassembled WGS sequence"/>
</dbReference>
<dbReference type="AlphaFoldDB" id="A0A0Q3T634"/>
<dbReference type="Pfam" id="PF00607">
    <property type="entry name" value="Gag_p24"/>
    <property type="match status" value="1"/>
</dbReference>
<dbReference type="PANTHER" id="PTHR40389">
    <property type="entry name" value="ENDOGENOUS RETROVIRUS GROUP K MEMBER 24 GAG POLYPROTEIN-RELATED"/>
    <property type="match status" value="1"/>
</dbReference>
<dbReference type="InterPro" id="IPR045345">
    <property type="entry name" value="Gag_p24_C"/>
</dbReference>
<dbReference type="SUPFAM" id="SSF47353">
    <property type="entry name" value="Retrovirus capsid dimerization domain-like"/>
    <property type="match status" value="1"/>
</dbReference>
<dbReference type="Gene3D" id="1.10.1200.30">
    <property type="match status" value="1"/>
</dbReference>
<dbReference type="InterPro" id="IPR008916">
    <property type="entry name" value="Retrov_capsid_C"/>
</dbReference>
<feature type="region of interest" description="Disordered" evidence="2">
    <location>
        <begin position="1"/>
        <end position="23"/>
    </location>
</feature>
<reference evidence="4 5" key="1">
    <citation type="submission" date="2015-10" db="EMBL/GenBank/DDBJ databases">
        <authorList>
            <person name="Gilbert D.G."/>
        </authorList>
    </citation>
    <scope>NUCLEOTIDE SEQUENCE [LARGE SCALE GENOMIC DNA]</scope>
    <source>
        <strain evidence="4">FVVF132</strain>
    </source>
</reference>
<organism evidence="4 5">
    <name type="scientific">Amazona aestiva</name>
    <name type="common">Blue-fronted Amazon parrot</name>
    <dbReference type="NCBI Taxonomy" id="12930"/>
    <lineage>
        <taxon>Eukaryota</taxon>
        <taxon>Metazoa</taxon>
        <taxon>Chordata</taxon>
        <taxon>Craniata</taxon>
        <taxon>Vertebrata</taxon>
        <taxon>Euteleostomi</taxon>
        <taxon>Archelosauria</taxon>
        <taxon>Archosauria</taxon>
        <taxon>Dinosauria</taxon>
        <taxon>Saurischia</taxon>
        <taxon>Theropoda</taxon>
        <taxon>Coelurosauria</taxon>
        <taxon>Aves</taxon>
        <taxon>Neognathae</taxon>
        <taxon>Neoaves</taxon>
        <taxon>Telluraves</taxon>
        <taxon>Australaves</taxon>
        <taxon>Psittaciformes</taxon>
        <taxon>Psittacidae</taxon>
        <taxon>Amazona</taxon>
    </lineage>
</organism>
<evidence type="ECO:0000313" key="5">
    <source>
        <dbReference type="Proteomes" id="UP000051836"/>
    </source>
</evidence>
<dbReference type="OrthoDB" id="9398000at2759"/>
<dbReference type="STRING" id="12930.A0A0Q3T634"/>
<evidence type="ECO:0000256" key="1">
    <source>
        <dbReference type="ARBA" id="ARBA00022581"/>
    </source>
</evidence>
<feature type="domain" description="Retroviral nucleocapsid Gag protein p24 C-terminal" evidence="3">
    <location>
        <begin position="184"/>
        <end position="235"/>
    </location>
</feature>
<dbReference type="GO" id="GO:0016032">
    <property type="term" value="P:viral process"/>
    <property type="evidence" value="ECO:0007669"/>
    <property type="project" value="InterPro"/>
</dbReference>
<comment type="caution">
    <text evidence="4">The sequence shown here is derived from an EMBL/GenBank/DDBJ whole genome shotgun (WGS) entry which is preliminary data.</text>
</comment>
<evidence type="ECO:0000259" key="3">
    <source>
        <dbReference type="Pfam" id="PF19317"/>
    </source>
</evidence>
<evidence type="ECO:0000313" key="4">
    <source>
        <dbReference type="EMBL" id="KQK76190.1"/>
    </source>
</evidence>
<dbReference type="EMBL" id="LMAW01002878">
    <property type="protein sequence ID" value="KQK76190.1"/>
    <property type="molecule type" value="Genomic_DNA"/>
</dbReference>
<sequence length="235" mass="26580">MDPEKEPDLYPLDPRDKRAAVKGEARRAEDADVLCAFLGMYVDRDLRQEGLSRAVIKDTMQTVRDHGLKAPYTTHLIQSVCNTHVFIPNDFKTLFPLIMTDMQYTVWESKMRQLTGAQAAENLALGVRDPLRTITADTLLGQADFGANAAQAMICQAGLQQVKQLALCAMKTVPEADKHRQPFVLIEQEANEPFMKFLDRLNEALEKQIDNEKAREYIFKQLAIENANPDCQKVL</sequence>
<evidence type="ECO:0000256" key="2">
    <source>
        <dbReference type="SAM" id="MobiDB-lite"/>
    </source>
</evidence>
<keyword evidence="1" id="KW-0945">Host-virus interaction</keyword>
<dbReference type="PANTHER" id="PTHR40389:SF4">
    <property type="match status" value="1"/>
</dbReference>
<dbReference type="Pfam" id="PF19317">
    <property type="entry name" value="Gag_p24_C"/>
    <property type="match status" value="1"/>
</dbReference>
<protein>
    <recommendedName>
        <fullName evidence="3">Retroviral nucleocapsid Gag protein p24 C-terminal domain-containing protein</fullName>
    </recommendedName>
</protein>
<name>A0A0Q3T634_AMAAE</name>